<gene>
    <name evidence="1" type="ORF">MM415A04781_0005</name>
    <name evidence="2" type="ORF">MM415B02232_0023</name>
</gene>
<name>A0A6M3JGY4_9ZZZZ</name>
<evidence type="ECO:0000313" key="1">
    <source>
        <dbReference type="EMBL" id="QJA69314.1"/>
    </source>
</evidence>
<dbReference type="AlphaFoldDB" id="A0A6M3JGY4"/>
<protein>
    <submittedName>
        <fullName evidence="1">Uncharacterized protein</fullName>
    </submittedName>
</protein>
<evidence type="ECO:0000313" key="2">
    <source>
        <dbReference type="EMBL" id="QJA85324.1"/>
    </source>
</evidence>
<dbReference type="EMBL" id="MT142567">
    <property type="protein sequence ID" value="QJA85324.1"/>
    <property type="molecule type" value="Genomic_DNA"/>
</dbReference>
<sequence length="66" mass="7703">MLAETMIKCPYCQRIFWITEEEQYNNETFECHHCHLSNAGCIETDEYGVLIGVSQVDYELLELLKG</sequence>
<accession>A0A6M3JGY4</accession>
<organism evidence="1">
    <name type="scientific">viral metagenome</name>
    <dbReference type="NCBI Taxonomy" id="1070528"/>
    <lineage>
        <taxon>unclassified sequences</taxon>
        <taxon>metagenomes</taxon>
        <taxon>organismal metagenomes</taxon>
    </lineage>
</organism>
<reference evidence="1" key="1">
    <citation type="submission" date="2020-03" db="EMBL/GenBank/DDBJ databases">
        <title>The deep terrestrial virosphere.</title>
        <authorList>
            <person name="Holmfeldt K."/>
            <person name="Nilsson E."/>
            <person name="Simone D."/>
            <person name="Lopez-Fernandez M."/>
            <person name="Wu X."/>
            <person name="de Brujin I."/>
            <person name="Lundin D."/>
            <person name="Andersson A."/>
            <person name="Bertilsson S."/>
            <person name="Dopson M."/>
        </authorList>
    </citation>
    <scope>NUCLEOTIDE SEQUENCE</scope>
    <source>
        <strain evidence="1">MM415A04781</strain>
        <strain evidence="2">MM415B02232</strain>
    </source>
</reference>
<dbReference type="EMBL" id="MT141695">
    <property type="protein sequence ID" value="QJA69314.1"/>
    <property type="molecule type" value="Genomic_DNA"/>
</dbReference>
<proteinExistence type="predicted"/>